<keyword evidence="3" id="KW-1185">Reference proteome</keyword>
<gene>
    <name evidence="2" type="ORF">P872_18545</name>
</gene>
<keyword evidence="1" id="KW-0732">Signal</keyword>
<evidence type="ECO:0000256" key="1">
    <source>
        <dbReference type="SAM" id="SignalP"/>
    </source>
</evidence>
<protein>
    <recommendedName>
        <fullName evidence="4">DUF4402 domain-containing protein</fullName>
    </recommendedName>
</protein>
<comment type="caution">
    <text evidence="2">The sequence shown here is derived from an EMBL/GenBank/DDBJ whole genome shotgun (WGS) entry which is preliminary data.</text>
</comment>
<proteinExistence type="predicted"/>
<dbReference type="Pfam" id="PF14352">
    <property type="entry name" value="DUF4402"/>
    <property type="match status" value="1"/>
</dbReference>
<feature type="chain" id="PRO_5004657593" description="DUF4402 domain-containing protein" evidence="1">
    <location>
        <begin position="24"/>
        <end position="184"/>
    </location>
</feature>
<evidence type="ECO:0000313" key="2">
    <source>
        <dbReference type="EMBL" id="ERM82290.1"/>
    </source>
</evidence>
<dbReference type="EMBL" id="AWXR01000029">
    <property type="protein sequence ID" value="ERM82290.1"/>
    <property type="molecule type" value="Genomic_DNA"/>
</dbReference>
<sequence length="184" mass="18805">MKTILKSLMMAAFFAGLGSTAYAQKTATAPASATILADLTIELDGTQNEIAFGNLSASTTGPVILDANGLANSNTGTSTNVARFDLGGADGSEVTVSFDEEVLLEGTNNASNTMTMTSQVVGTALAAEQSAAGIVEIGDTVSLVLNQGGTRGEYFLWVGGSFPALAGQNVDIYAGTFNINVEYN</sequence>
<dbReference type="Proteomes" id="UP000016843">
    <property type="component" value="Unassembled WGS sequence"/>
</dbReference>
<dbReference type="AlphaFoldDB" id="U5BP11"/>
<feature type="signal peptide" evidence="1">
    <location>
        <begin position="1"/>
        <end position="23"/>
    </location>
</feature>
<evidence type="ECO:0000313" key="3">
    <source>
        <dbReference type="Proteomes" id="UP000016843"/>
    </source>
</evidence>
<dbReference type="InterPro" id="IPR025514">
    <property type="entry name" value="DUF4402"/>
</dbReference>
<organism evidence="2 3">
    <name type="scientific">Rhodonellum psychrophilum GCM71 = DSM 17998</name>
    <dbReference type="NCBI Taxonomy" id="1123057"/>
    <lineage>
        <taxon>Bacteria</taxon>
        <taxon>Pseudomonadati</taxon>
        <taxon>Bacteroidota</taxon>
        <taxon>Cytophagia</taxon>
        <taxon>Cytophagales</taxon>
        <taxon>Cytophagaceae</taxon>
        <taxon>Rhodonellum</taxon>
    </lineage>
</organism>
<reference evidence="2 3" key="1">
    <citation type="journal article" date="2013" name="Genome Announc.">
        <title>Draft Genome Sequence of the Psychrophilic and Alkaliphilic Rhodonellum psychrophilum Strain GCM71T.</title>
        <authorList>
            <person name="Hauptmann A.L."/>
            <person name="Glaring M.A."/>
            <person name="Hallin P.F."/>
            <person name="Prieme A."/>
            <person name="Stougaard P."/>
        </authorList>
    </citation>
    <scope>NUCLEOTIDE SEQUENCE [LARGE SCALE GENOMIC DNA]</scope>
    <source>
        <strain evidence="2 3">GCM71</strain>
    </source>
</reference>
<evidence type="ECO:0008006" key="4">
    <source>
        <dbReference type="Google" id="ProtNLM"/>
    </source>
</evidence>
<accession>U5BP11</accession>
<dbReference type="RefSeq" id="WP_019599964.1">
    <property type="nucleotide sequence ID" value="NZ_AWXR01000029.1"/>
</dbReference>
<name>U5BP11_9BACT</name>
<dbReference type="OrthoDB" id="7576381at2"/>
<dbReference type="eggNOG" id="ENOG5033WFG">
    <property type="taxonomic scope" value="Bacteria"/>
</dbReference>